<dbReference type="SUPFAM" id="SSF53067">
    <property type="entry name" value="Actin-like ATPase domain"/>
    <property type="match status" value="1"/>
</dbReference>
<organism evidence="2 3">
    <name type="scientific">Microbacterium laevaniformans</name>
    <dbReference type="NCBI Taxonomy" id="36807"/>
    <lineage>
        <taxon>Bacteria</taxon>
        <taxon>Bacillati</taxon>
        <taxon>Actinomycetota</taxon>
        <taxon>Actinomycetes</taxon>
        <taxon>Micrococcales</taxon>
        <taxon>Microbacteriaceae</taxon>
        <taxon>Microbacterium</taxon>
    </lineage>
</organism>
<comment type="caution">
    <text evidence="2">The sequence shown here is derived from an EMBL/GenBank/DDBJ whole genome shotgun (WGS) entry which is preliminary data.</text>
</comment>
<proteinExistence type="inferred from homology"/>
<accession>A0A4S2D8T4</accession>
<protein>
    <submittedName>
        <fullName evidence="2">ROK family protein</fullName>
    </submittedName>
</protein>
<dbReference type="InterPro" id="IPR000600">
    <property type="entry name" value="ROK"/>
</dbReference>
<reference evidence="2 3" key="1">
    <citation type="submission" date="2019-04" db="EMBL/GenBank/DDBJ databases">
        <title>Microbes associate with the intestines of laboratory mice.</title>
        <authorList>
            <person name="Navarre W."/>
            <person name="Wong E."/>
            <person name="Huang K."/>
            <person name="Tropini C."/>
            <person name="Ng K."/>
            <person name="Yu B."/>
        </authorList>
    </citation>
    <scope>NUCLEOTIDE SEQUENCE [LARGE SCALE GENOMIC DNA]</scope>
    <source>
        <strain evidence="2 3">NM46_B2-13</strain>
    </source>
</reference>
<name>A0A4S2D8T4_9MICO</name>
<dbReference type="AlphaFoldDB" id="A0A4S2D8T4"/>
<dbReference type="Gene3D" id="3.30.420.40">
    <property type="match status" value="2"/>
</dbReference>
<evidence type="ECO:0000256" key="1">
    <source>
        <dbReference type="ARBA" id="ARBA00006479"/>
    </source>
</evidence>
<evidence type="ECO:0000313" key="2">
    <source>
        <dbReference type="EMBL" id="TGY36904.1"/>
    </source>
</evidence>
<dbReference type="OrthoDB" id="8772678at2"/>
<dbReference type="EMBL" id="SRYO01000005">
    <property type="protein sequence ID" value="TGY36904.1"/>
    <property type="molecule type" value="Genomic_DNA"/>
</dbReference>
<evidence type="ECO:0000313" key="3">
    <source>
        <dbReference type="Proteomes" id="UP000309893"/>
    </source>
</evidence>
<dbReference type="InterPro" id="IPR043129">
    <property type="entry name" value="ATPase_NBD"/>
</dbReference>
<dbReference type="PANTHER" id="PTHR18964:SF169">
    <property type="entry name" value="N-ACETYLMANNOSAMINE KINASE"/>
    <property type="match status" value="1"/>
</dbReference>
<comment type="similarity">
    <text evidence="1">Belongs to the ROK (NagC/XylR) family.</text>
</comment>
<dbReference type="Pfam" id="PF00480">
    <property type="entry name" value="ROK"/>
    <property type="match status" value="1"/>
</dbReference>
<sequence length="311" mass="31027">MSVREQSTAPAVVAVDIGGTKTAAALVDASGQISHRIQRPTPAAQGAAAILDAAAALVREVGVAAGPIAAVGVGSAGAFDEDGAVTHATDHLAGWRGTPVAAGLVARLGIPVVVVNDVHAAALGELALDSNRDRFLFVAVGTGIGGAVVSEGALLRGASGMAGSIGHLRAATMRGRVCSCGGRDHIEAFASGPGIERSFAERTGSVVPLREVARRAREGDRVAADVIAAAADELGASLAPVIATVDPGTVLLGGGVSELGAALVEPLTEGLRACLRPPFAEVRIEIARAGTDAALRGAARLARHDSRRALT</sequence>
<dbReference type="PANTHER" id="PTHR18964">
    <property type="entry name" value="ROK (REPRESSOR, ORF, KINASE) FAMILY"/>
    <property type="match status" value="1"/>
</dbReference>
<dbReference type="InterPro" id="IPR049874">
    <property type="entry name" value="ROK_cs"/>
</dbReference>
<dbReference type="RefSeq" id="WP_135949506.1">
    <property type="nucleotide sequence ID" value="NZ_CP158846.1"/>
</dbReference>
<gene>
    <name evidence="2" type="ORF">E5344_09865</name>
</gene>
<dbReference type="Proteomes" id="UP000309893">
    <property type="component" value="Unassembled WGS sequence"/>
</dbReference>
<dbReference type="PROSITE" id="PS01125">
    <property type="entry name" value="ROK"/>
    <property type="match status" value="1"/>
</dbReference>